<protein>
    <submittedName>
        <fullName evidence="1">Uncharacterized protein</fullName>
    </submittedName>
</protein>
<name>A0A4Z0QH17_9BACT</name>
<dbReference type="AlphaFoldDB" id="A0A4Z0QH17"/>
<comment type="caution">
    <text evidence="1">The sequence shown here is derived from an EMBL/GenBank/DDBJ whole genome shotgun (WGS) entry which is preliminary data.</text>
</comment>
<reference evidence="1 2" key="1">
    <citation type="submission" date="2019-04" db="EMBL/GenBank/DDBJ databases">
        <authorList>
            <person name="Feng G."/>
            <person name="Zhang J."/>
            <person name="Zhu H."/>
        </authorList>
    </citation>
    <scope>NUCLEOTIDE SEQUENCE [LARGE SCALE GENOMIC DNA]</scope>
    <source>
        <strain evidence="1 2">9PBR-1</strain>
    </source>
</reference>
<proteinExistence type="predicted"/>
<dbReference type="Proteomes" id="UP000298471">
    <property type="component" value="Unassembled WGS sequence"/>
</dbReference>
<gene>
    <name evidence="1" type="ORF">E5K02_07660</name>
</gene>
<dbReference type="RefSeq" id="WP_135393644.1">
    <property type="nucleotide sequence ID" value="NZ_SRMB01000001.1"/>
</dbReference>
<keyword evidence="2" id="KW-1185">Reference proteome</keyword>
<dbReference type="EMBL" id="SRMB01000001">
    <property type="protein sequence ID" value="TGE29320.1"/>
    <property type="molecule type" value="Genomic_DNA"/>
</dbReference>
<organism evidence="1 2">
    <name type="scientific">Hymenobacter metallicola</name>
    <dbReference type="NCBI Taxonomy" id="2563114"/>
    <lineage>
        <taxon>Bacteria</taxon>
        <taxon>Pseudomonadati</taxon>
        <taxon>Bacteroidota</taxon>
        <taxon>Cytophagia</taxon>
        <taxon>Cytophagales</taxon>
        <taxon>Hymenobacteraceae</taxon>
        <taxon>Hymenobacter</taxon>
    </lineage>
</organism>
<dbReference type="OrthoDB" id="882876at2"/>
<evidence type="ECO:0000313" key="1">
    <source>
        <dbReference type="EMBL" id="TGE29320.1"/>
    </source>
</evidence>
<sequence>MTDSYLQSLGFVTTTPGQRPSYSAFGRAWRYQHDHNAQDGTSLFLEHPLGIDCCRLSALAAPLAAEDVFASVALHDQPALAAAVQAFYAAHGGIGPERARQRANRFLPYRRLE</sequence>
<accession>A0A4Z0QH17</accession>
<evidence type="ECO:0000313" key="2">
    <source>
        <dbReference type="Proteomes" id="UP000298471"/>
    </source>
</evidence>